<dbReference type="Pfam" id="PF17318">
    <property type="entry name" value="DUF5361"/>
    <property type="match status" value="1"/>
</dbReference>
<protein>
    <submittedName>
        <fullName evidence="1">Ner family transcriptional regulator</fullName>
    </submittedName>
</protein>
<organism evidence="1 2">
    <name type="scientific">Nocardia amikacinitolerans</name>
    <dbReference type="NCBI Taxonomy" id="756689"/>
    <lineage>
        <taxon>Bacteria</taxon>
        <taxon>Bacillati</taxon>
        <taxon>Actinomycetota</taxon>
        <taxon>Actinomycetes</taxon>
        <taxon>Mycobacteriales</taxon>
        <taxon>Nocardiaceae</taxon>
        <taxon>Nocardia</taxon>
    </lineage>
</organism>
<dbReference type="AlphaFoldDB" id="A0A285LGC3"/>
<name>A0A285LGC3_9NOCA</name>
<sequence length="139" mass="15956">MARALWGFAGGIKRLDSLIEEYTQAIESDLIDRGLRLRQLGSKVLSWRDLSSIIANLKPDSALVRQLSPDTWRWQLNEHLLANIADSLRWLRWAKTEDGRRGRNVPQPIPRPGIEPERIGDTHMSIADMDKFLGWEVKS</sequence>
<dbReference type="RefSeq" id="WP_143861459.1">
    <property type="nucleotide sequence ID" value="NZ_OBEG01000003.1"/>
</dbReference>
<accession>A0A285LGC3</accession>
<evidence type="ECO:0000313" key="2">
    <source>
        <dbReference type="Proteomes" id="UP000219565"/>
    </source>
</evidence>
<reference evidence="1 2" key="1">
    <citation type="submission" date="2017-09" db="EMBL/GenBank/DDBJ databases">
        <authorList>
            <person name="Ehlers B."/>
            <person name="Leendertz F.H."/>
        </authorList>
    </citation>
    <scope>NUCLEOTIDE SEQUENCE [LARGE SCALE GENOMIC DNA]</scope>
    <source>
        <strain evidence="1 2">DSM 45537</strain>
    </source>
</reference>
<proteinExistence type="predicted"/>
<evidence type="ECO:0000313" key="1">
    <source>
        <dbReference type="EMBL" id="SNY84008.1"/>
    </source>
</evidence>
<keyword evidence="2" id="KW-1185">Reference proteome</keyword>
<dbReference type="InterPro" id="IPR035286">
    <property type="entry name" value="DUF5361"/>
</dbReference>
<dbReference type="Proteomes" id="UP000219565">
    <property type="component" value="Unassembled WGS sequence"/>
</dbReference>
<dbReference type="OrthoDB" id="3194899at2"/>
<dbReference type="EMBL" id="OBEG01000003">
    <property type="protein sequence ID" value="SNY84008.1"/>
    <property type="molecule type" value="Genomic_DNA"/>
</dbReference>
<gene>
    <name evidence="1" type="ORF">SAMN04244553_3587</name>
</gene>